<dbReference type="Proteomes" id="UP000476696">
    <property type="component" value="Unassembled WGS sequence"/>
</dbReference>
<evidence type="ECO:0000313" key="1">
    <source>
        <dbReference type="EMBL" id="NGX88501.1"/>
    </source>
</evidence>
<reference evidence="1 2" key="2">
    <citation type="submission" date="2020-03" db="EMBL/GenBank/DDBJ databases">
        <title>Rahnella aceri sp. nov., isoated from traditional Jeju Makgeolli.</title>
        <authorList>
            <person name="Kim I.S."/>
            <person name="Jeon D."/>
        </authorList>
    </citation>
    <scope>NUCLEOTIDE SEQUENCE [LARGE SCALE GENOMIC DNA]</scope>
    <source>
        <strain evidence="1 2">Lac-M11</strain>
    </source>
</reference>
<dbReference type="AlphaFoldDB" id="A0A6M2B790"/>
<protein>
    <submittedName>
        <fullName evidence="1">Uncharacterized protein</fullName>
    </submittedName>
</protein>
<comment type="caution">
    <text evidence="1">The sequence shown here is derived from an EMBL/GenBank/DDBJ whole genome shotgun (WGS) entry which is preliminary data.</text>
</comment>
<organism evidence="1 2">
    <name type="scientific">Rahnella contaminans</name>
    <dbReference type="NCBI Taxonomy" id="2703882"/>
    <lineage>
        <taxon>Bacteria</taxon>
        <taxon>Pseudomonadati</taxon>
        <taxon>Pseudomonadota</taxon>
        <taxon>Gammaproteobacteria</taxon>
        <taxon>Enterobacterales</taxon>
        <taxon>Yersiniaceae</taxon>
        <taxon>Rahnella</taxon>
    </lineage>
</organism>
<proteinExistence type="predicted"/>
<dbReference type="RefSeq" id="WP_165059957.1">
    <property type="nucleotide sequence ID" value="NZ_JAADJS010000003.1"/>
</dbReference>
<evidence type="ECO:0000313" key="2">
    <source>
        <dbReference type="Proteomes" id="UP000476696"/>
    </source>
</evidence>
<reference evidence="1 2" key="1">
    <citation type="submission" date="2020-01" db="EMBL/GenBank/DDBJ databases">
        <authorList>
            <person name="Lee S.D."/>
        </authorList>
    </citation>
    <scope>NUCLEOTIDE SEQUENCE [LARGE SCALE GENOMIC DNA]</scope>
    <source>
        <strain evidence="1 2">Lac-M11</strain>
    </source>
</reference>
<accession>A0A6M2B790</accession>
<name>A0A6M2B790_9GAMM</name>
<keyword evidence="2" id="KW-1185">Reference proteome</keyword>
<gene>
    <name evidence="1" type="ORF">GW579_15590</name>
</gene>
<dbReference type="EMBL" id="JAADJS010000003">
    <property type="protein sequence ID" value="NGX88501.1"/>
    <property type="molecule type" value="Genomic_DNA"/>
</dbReference>
<sequence length="478" mass="53360">MNTEYLNPEQTLQNFFLLGRDFAFHDQTLPPEAYTYGSFAPQVVLDTPGGQISALHLLTSPGGGMATFVAPAQPADTPALKAYIREHFIPSPGEISLIQGDVRQSLFLRFVHQPEADSYDVEFEQSRMALTHSESGVLDDAIRGDKNKVYLRIRSQFSVSSRAAARMETDWVAFLTLAFSEDARQPETIALLLNQQIDAGVITLDEQFDNAPSEQTRERVRNSLVETASLLVSNTLRNIHSVDEIPTKISYDVSYSNSVPQQYLLTQQQDIAVLLGTLPAESIITFTPTPLPEPTRPDKPVITRECRVSLGFNPAGFNIMSVDLVYADEQTPMPWPNFTPVTLKTESDISTITLRVKFADYSDYETQLRWQDDIALTPQELGFYSVLFDAEDLKSSFKSVKGSATYLPAGPAKKQSFSFSFSTEPTWQASWWVNAHFAGLNGQIEYSWSGNLKSLFPKTYDSGRLKASVSPVKLQYTK</sequence>